<dbReference type="Gene3D" id="3.40.50.300">
    <property type="entry name" value="P-loop containing nucleotide triphosphate hydrolases"/>
    <property type="match status" value="1"/>
</dbReference>
<gene>
    <name evidence="2" type="ORF">H9716_12445</name>
</gene>
<feature type="domain" description="AAA" evidence="1">
    <location>
        <begin position="1"/>
        <end position="164"/>
    </location>
</feature>
<dbReference type="Pfam" id="PF13614">
    <property type="entry name" value="AAA_31"/>
    <property type="match status" value="1"/>
</dbReference>
<dbReference type="PIRSF" id="PIRSF009320">
    <property type="entry name" value="Nuc_binding_HP_1000"/>
    <property type="match status" value="1"/>
</dbReference>
<dbReference type="EMBL" id="DWYS01000145">
    <property type="protein sequence ID" value="HJB08650.1"/>
    <property type="molecule type" value="Genomic_DNA"/>
</dbReference>
<proteinExistence type="predicted"/>
<reference evidence="2" key="2">
    <citation type="submission" date="2021-04" db="EMBL/GenBank/DDBJ databases">
        <authorList>
            <person name="Gilroy R."/>
        </authorList>
    </citation>
    <scope>NUCLEOTIDE SEQUENCE</scope>
    <source>
        <strain evidence="2">CHK188-4685</strain>
    </source>
</reference>
<dbReference type="Proteomes" id="UP000886804">
    <property type="component" value="Unassembled WGS sequence"/>
</dbReference>
<dbReference type="AlphaFoldDB" id="A0A9D2LA80"/>
<dbReference type="InterPro" id="IPR025669">
    <property type="entry name" value="AAA_dom"/>
</dbReference>
<dbReference type="CDD" id="cd02042">
    <property type="entry name" value="ParAB_family"/>
    <property type="match status" value="1"/>
</dbReference>
<evidence type="ECO:0000313" key="2">
    <source>
        <dbReference type="EMBL" id="HJB08650.1"/>
    </source>
</evidence>
<accession>A0A9D2LA80</accession>
<dbReference type="SUPFAM" id="SSF52540">
    <property type="entry name" value="P-loop containing nucleoside triphosphate hydrolases"/>
    <property type="match status" value="1"/>
</dbReference>
<evidence type="ECO:0000259" key="1">
    <source>
        <dbReference type="Pfam" id="PF13614"/>
    </source>
</evidence>
<protein>
    <submittedName>
        <fullName evidence="2">ParA family protein</fullName>
    </submittedName>
</protein>
<dbReference type="InterPro" id="IPR050678">
    <property type="entry name" value="DNA_Partitioning_ATPase"/>
</dbReference>
<dbReference type="InterPro" id="IPR027417">
    <property type="entry name" value="P-loop_NTPase"/>
</dbReference>
<dbReference type="PANTHER" id="PTHR13696:SF52">
    <property type="entry name" value="PARA FAMILY PROTEIN CT_582"/>
    <property type="match status" value="1"/>
</dbReference>
<organism evidence="2 3">
    <name type="scientific">Candidatus Enterocloster faecavium</name>
    <dbReference type="NCBI Taxonomy" id="2838560"/>
    <lineage>
        <taxon>Bacteria</taxon>
        <taxon>Bacillati</taxon>
        <taxon>Bacillota</taxon>
        <taxon>Clostridia</taxon>
        <taxon>Lachnospirales</taxon>
        <taxon>Lachnospiraceae</taxon>
        <taxon>Enterocloster</taxon>
    </lineage>
</organism>
<reference evidence="2" key="1">
    <citation type="journal article" date="2021" name="PeerJ">
        <title>Extensive microbial diversity within the chicken gut microbiome revealed by metagenomics and culture.</title>
        <authorList>
            <person name="Gilroy R."/>
            <person name="Ravi A."/>
            <person name="Getino M."/>
            <person name="Pursley I."/>
            <person name="Horton D.L."/>
            <person name="Alikhan N.F."/>
            <person name="Baker D."/>
            <person name="Gharbi K."/>
            <person name="Hall N."/>
            <person name="Watson M."/>
            <person name="Adriaenssens E.M."/>
            <person name="Foster-Nyarko E."/>
            <person name="Jarju S."/>
            <person name="Secka A."/>
            <person name="Antonio M."/>
            <person name="Oren A."/>
            <person name="Chaudhuri R.R."/>
            <person name="La Ragione R."/>
            <person name="Hildebrand F."/>
            <person name="Pallen M.J."/>
        </authorList>
    </citation>
    <scope>NUCLEOTIDE SEQUENCE</scope>
    <source>
        <strain evidence="2">CHK188-4685</strain>
    </source>
</reference>
<comment type="caution">
    <text evidence="2">The sequence shown here is derived from an EMBL/GenBank/DDBJ whole genome shotgun (WGS) entry which is preliminary data.</text>
</comment>
<evidence type="ECO:0000313" key="3">
    <source>
        <dbReference type="Proteomes" id="UP000886804"/>
    </source>
</evidence>
<sequence length="239" mass="26911">MKTLAIWNMKGGIGKTTTAVNLAYSLVEAGKKVLLIDMDQQGNASSMMRRYNLHQRSITEALEGRCSVLSAIKKTWIPELSIIPADIRVRTLLPQCHLAGEKKKLTQYDYCIIDCPPAAGMITREAVQAANQVIIPVPATRWGCEGLDMVSDLIEEMSYRTERKILFTMFKNNAQSRKQIQTILESYQIPAYETAITRTEDAISAENMRKPIARCRKHSQAAADYRELAKEVMEDAKVK</sequence>
<name>A0A9D2LA80_9FIRM</name>
<dbReference type="PANTHER" id="PTHR13696">
    <property type="entry name" value="P-LOOP CONTAINING NUCLEOSIDE TRIPHOSPHATE HYDROLASE"/>
    <property type="match status" value="1"/>
</dbReference>